<dbReference type="PANTHER" id="PTHR33365:SF4">
    <property type="entry name" value="CYCLOCHLOROTINE BIOSYNTHESIS PROTEIN O"/>
    <property type="match status" value="1"/>
</dbReference>
<dbReference type="OrthoDB" id="3687641at2759"/>
<gene>
    <name evidence="4" type="ORF">CB0940_10978</name>
    <name evidence="5" type="ORF">RHO25_012464</name>
</gene>
<evidence type="ECO:0000313" key="6">
    <source>
        <dbReference type="Proteomes" id="UP000230605"/>
    </source>
</evidence>
<name>A0A2G5HCV7_CERBT</name>
<keyword evidence="7" id="KW-1185">Reference proteome</keyword>
<reference evidence="5 7" key="2">
    <citation type="submission" date="2023-09" db="EMBL/GenBank/DDBJ databases">
        <title>Complete-Gapless Cercospora beticola genome.</title>
        <authorList>
            <person name="Wyatt N.A."/>
            <person name="Spanner R.E."/>
            <person name="Bolton M.D."/>
        </authorList>
    </citation>
    <scope>NUCLEOTIDE SEQUENCE [LARGE SCALE GENOMIC DNA]</scope>
    <source>
        <strain evidence="5">Cb09-40</strain>
    </source>
</reference>
<dbReference type="EMBL" id="CP134192">
    <property type="protein sequence ID" value="WPB07800.1"/>
    <property type="molecule type" value="Genomic_DNA"/>
</dbReference>
<dbReference type="PANTHER" id="PTHR33365">
    <property type="entry name" value="YALI0B05434P"/>
    <property type="match status" value="1"/>
</dbReference>
<keyword evidence="3" id="KW-1133">Transmembrane helix</keyword>
<dbReference type="EMBL" id="LKMD01000107">
    <property type="protein sequence ID" value="PIA90358.1"/>
    <property type="molecule type" value="Genomic_DNA"/>
</dbReference>
<protein>
    <recommendedName>
        <fullName evidence="8">Cyclochlorotine biosynthesis protein O</fullName>
    </recommendedName>
</protein>
<evidence type="ECO:0000256" key="2">
    <source>
        <dbReference type="ARBA" id="ARBA00035112"/>
    </source>
</evidence>
<dbReference type="GO" id="GO:0043386">
    <property type="term" value="P:mycotoxin biosynthetic process"/>
    <property type="evidence" value="ECO:0007669"/>
    <property type="project" value="InterPro"/>
</dbReference>
<organism evidence="4 6">
    <name type="scientific">Cercospora beticola</name>
    <name type="common">Sugarbeet leaf spot fungus</name>
    <dbReference type="NCBI Taxonomy" id="122368"/>
    <lineage>
        <taxon>Eukaryota</taxon>
        <taxon>Fungi</taxon>
        <taxon>Dikarya</taxon>
        <taxon>Ascomycota</taxon>
        <taxon>Pezizomycotina</taxon>
        <taxon>Dothideomycetes</taxon>
        <taxon>Dothideomycetidae</taxon>
        <taxon>Mycosphaerellales</taxon>
        <taxon>Mycosphaerellaceae</taxon>
        <taxon>Cercospora</taxon>
    </lineage>
</organism>
<dbReference type="AlphaFoldDB" id="A0A2G5HCV7"/>
<dbReference type="Proteomes" id="UP000230605">
    <property type="component" value="Chromosome 9"/>
</dbReference>
<evidence type="ECO:0008006" key="8">
    <source>
        <dbReference type="Google" id="ProtNLM"/>
    </source>
</evidence>
<dbReference type="Pfam" id="PF11807">
    <property type="entry name" value="UstYa"/>
    <property type="match status" value="1"/>
</dbReference>
<evidence type="ECO:0000313" key="4">
    <source>
        <dbReference type="EMBL" id="PIA90358.1"/>
    </source>
</evidence>
<feature type="transmembrane region" description="Helical" evidence="3">
    <location>
        <begin position="36"/>
        <end position="60"/>
    </location>
</feature>
<comment type="similarity">
    <text evidence="2">Belongs to the ustYa family.</text>
</comment>
<accession>A0A2G5HCV7</accession>
<reference evidence="4 6" key="1">
    <citation type="submission" date="2015-10" db="EMBL/GenBank/DDBJ databases">
        <title>The cercosporin biosynthetic gene cluster was horizontally transferred to several fungal lineages and shown to be expanded in Cercospora beticola based on microsynteny with recipient genomes.</title>
        <authorList>
            <person name="De Jonge R."/>
            <person name="Ebert M.K."/>
            <person name="Suttle J.C."/>
            <person name="Jurick Ii W.M."/>
            <person name="Secor G.A."/>
            <person name="Thomma B.P."/>
            <person name="Van De Peer Y."/>
            <person name="Bolton M.D."/>
        </authorList>
    </citation>
    <scope>NUCLEOTIDE SEQUENCE [LARGE SCALE GENOMIC DNA]</scope>
    <source>
        <strain evidence="4 6">09-40</strain>
    </source>
</reference>
<proteinExistence type="inferred from homology"/>
<sequence length="273" mass="31388">MSSQAYQQLPIVEEKGSWEVSDSQHWPSRVTASNTISATTCLILCLLSSAVSMVAGYFLASRIQDSECFRRHSVYSPAISSIDTSYHNVLFNGTISEDSPYRGEPHPSIDAAWHDLMNFNLTYITGDELAQIPGHLDSIRMPPEAGIPDSYVGSLEVFHQLHCVNMLRKTNIWNYDYYNSTGHFSDPLDLQKEHFGHCIDMLRQVLMCNADVGIVTFRYVEDNPRPYPNFNNWHSCRNWDSIMEFADSRRVGKDWDRNYLHRQEDEKVWSVPP</sequence>
<evidence type="ECO:0000256" key="1">
    <source>
        <dbReference type="ARBA" id="ARBA00004685"/>
    </source>
</evidence>
<evidence type="ECO:0000313" key="7">
    <source>
        <dbReference type="Proteomes" id="UP001302367"/>
    </source>
</evidence>
<dbReference type="InterPro" id="IPR021765">
    <property type="entry name" value="UstYa-like"/>
</dbReference>
<comment type="pathway">
    <text evidence="1">Mycotoxin biosynthesis.</text>
</comment>
<evidence type="ECO:0000313" key="5">
    <source>
        <dbReference type="EMBL" id="WPB07800.1"/>
    </source>
</evidence>
<keyword evidence="3" id="KW-0472">Membrane</keyword>
<dbReference type="Proteomes" id="UP001302367">
    <property type="component" value="Chromosome 9"/>
</dbReference>
<keyword evidence="3" id="KW-0812">Transmembrane</keyword>
<evidence type="ECO:0000256" key="3">
    <source>
        <dbReference type="SAM" id="Phobius"/>
    </source>
</evidence>